<dbReference type="AlphaFoldDB" id="A0A8J3EQ00"/>
<feature type="coiled-coil region" evidence="1">
    <location>
        <begin position="12"/>
        <end position="68"/>
    </location>
</feature>
<protein>
    <submittedName>
        <fullName evidence="3">DUF883 family protein</fullName>
    </submittedName>
</protein>
<reference evidence="2" key="1">
    <citation type="journal article" date="2014" name="Int. J. Syst. Evol. Microbiol.">
        <title>Complete genome sequence of Corynebacterium casei LMG S-19264T (=DSM 44701T), isolated from a smear-ripened cheese.</title>
        <authorList>
            <consortium name="US DOE Joint Genome Institute (JGI-PGF)"/>
            <person name="Walter F."/>
            <person name="Albersmeier A."/>
            <person name="Kalinowski J."/>
            <person name="Ruckert C."/>
        </authorList>
    </citation>
    <scope>NUCLEOTIDE SEQUENCE</scope>
    <source>
        <strain evidence="2">CGMCC 1.14984</strain>
    </source>
</reference>
<keyword evidence="5" id="KW-1185">Reference proteome</keyword>
<reference evidence="3 5" key="2">
    <citation type="submission" date="2020-02" db="EMBL/GenBank/DDBJ databases">
        <title>Genome sequence of Parvularcula flava strain NH6-79.</title>
        <authorList>
            <person name="Abdul Karim M.H."/>
            <person name="Lam M.Q."/>
            <person name="Chen S.J."/>
            <person name="Yahya A."/>
            <person name="Shahir S."/>
            <person name="Shamsir M.S."/>
            <person name="Chong C.S."/>
        </authorList>
    </citation>
    <scope>NUCLEOTIDE SEQUENCE [LARGE SCALE GENOMIC DNA]</scope>
    <source>
        <strain evidence="3 5">NH6-79</strain>
    </source>
</reference>
<name>A0A8J3EQ00_9PROT</name>
<dbReference type="Gene3D" id="1.20.120.20">
    <property type="entry name" value="Apolipoprotein"/>
    <property type="match status" value="1"/>
</dbReference>
<proteinExistence type="predicted"/>
<dbReference type="EMBL" id="BMGZ01000001">
    <property type="protein sequence ID" value="GGH93415.1"/>
    <property type="molecule type" value="Genomic_DNA"/>
</dbReference>
<evidence type="ECO:0000313" key="3">
    <source>
        <dbReference type="EMBL" id="NHK26788.1"/>
    </source>
</evidence>
<evidence type="ECO:0000313" key="5">
    <source>
        <dbReference type="Proteomes" id="UP000818603"/>
    </source>
</evidence>
<dbReference type="Proteomes" id="UP000818603">
    <property type="component" value="Unassembled WGS sequence"/>
</dbReference>
<dbReference type="EMBL" id="VCJR02000001">
    <property type="protein sequence ID" value="NHK26788.1"/>
    <property type="molecule type" value="Genomic_DNA"/>
</dbReference>
<gene>
    <name evidence="3" type="ORF">FF098_002555</name>
    <name evidence="2" type="ORF">GCM10011355_05200</name>
</gene>
<comment type="caution">
    <text evidence="2">The sequence shown here is derived from an EMBL/GenBank/DDBJ whole genome shotgun (WGS) entry which is preliminary data.</text>
</comment>
<evidence type="ECO:0000313" key="4">
    <source>
        <dbReference type="Proteomes" id="UP000621856"/>
    </source>
</evidence>
<keyword evidence="1" id="KW-0175">Coiled coil</keyword>
<dbReference type="Proteomes" id="UP000621856">
    <property type="component" value="Unassembled WGS sequence"/>
</dbReference>
<accession>A0A8J3EQ00</accession>
<reference evidence="2" key="3">
    <citation type="submission" date="2020-09" db="EMBL/GenBank/DDBJ databases">
        <authorList>
            <person name="Sun Q."/>
            <person name="Zhou Y."/>
        </authorList>
    </citation>
    <scope>NUCLEOTIDE SEQUENCE</scope>
    <source>
        <strain evidence="2">CGMCC 1.14984</strain>
    </source>
</reference>
<evidence type="ECO:0000256" key="1">
    <source>
        <dbReference type="SAM" id="Coils"/>
    </source>
</evidence>
<organism evidence="2 4">
    <name type="scientific">Aquisalinus luteolus</name>
    <dbReference type="NCBI Taxonomy" id="1566827"/>
    <lineage>
        <taxon>Bacteria</taxon>
        <taxon>Pseudomonadati</taxon>
        <taxon>Pseudomonadota</taxon>
        <taxon>Alphaproteobacteria</taxon>
        <taxon>Parvularculales</taxon>
        <taxon>Parvularculaceae</taxon>
        <taxon>Aquisalinus</taxon>
    </lineage>
</organism>
<dbReference type="RefSeq" id="WP_155136931.1">
    <property type="nucleotide sequence ID" value="NZ_BMGZ01000001.1"/>
</dbReference>
<sequence>MAFTDKLSTRNEEDLAALLKELRGDIDTLRKDMHTLQKDAGKFGSASVHNAQHKVEEATDKVIKMSRDKAKKFKHEAEEQTESLRDTVRDNPVASLGLAVAAGMILGRAILK</sequence>
<dbReference type="SUPFAM" id="SSF58113">
    <property type="entry name" value="Apolipoprotein A-I"/>
    <property type="match status" value="1"/>
</dbReference>
<evidence type="ECO:0000313" key="2">
    <source>
        <dbReference type="EMBL" id="GGH93415.1"/>
    </source>
</evidence>